<reference evidence="2" key="3">
    <citation type="submission" date="2016-07" db="EMBL/GenBank/DDBJ databases">
        <title>Evolution of pathogenesis and genome organization in the Tremellales.</title>
        <authorList>
            <person name="Cuomo C."/>
            <person name="Litvintseva A."/>
            <person name="Heitman J."/>
            <person name="Chen Y."/>
            <person name="Sun S."/>
            <person name="Springer D."/>
            <person name="Dromer F."/>
            <person name="Young S."/>
            <person name="Zeng Q."/>
            <person name="Chapman S."/>
            <person name="Gujja S."/>
            <person name="Saif S."/>
            <person name="Birren B."/>
        </authorList>
    </citation>
    <scope>NUCLEOTIDE SEQUENCE</scope>
    <source>
        <strain evidence="2">CBS 10737</strain>
    </source>
</reference>
<organism evidence="2">
    <name type="scientific">Kwoniella pini CBS 10737</name>
    <dbReference type="NCBI Taxonomy" id="1296096"/>
    <lineage>
        <taxon>Eukaryota</taxon>
        <taxon>Fungi</taxon>
        <taxon>Dikarya</taxon>
        <taxon>Basidiomycota</taxon>
        <taxon>Agaricomycotina</taxon>
        <taxon>Tremellomycetes</taxon>
        <taxon>Tremellales</taxon>
        <taxon>Cryptococcaceae</taxon>
        <taxon>Kwoniella</taxon>
    </lineage>
</organism>
<proteinExistence type="inferred from homology"/>
<dbReference type="RefSeq" id="XP_019012749.1">
    <property type="nucleotide sequence ID" value="XM_019154009.1"/>
</dbReference>
<dbReference type="Gene3D" id="3.40.50.12500">
    <property type="match status" value="1"/>
</dbReference>
<sequence>MTSLESKIHSSIGSPSSPIEILLINPNSTKAFTLDLVPVLKKSIPSDVLIDFLTAPESAPRSINDNHDCALSTTVCEEYLNLNNPALTFLEGYSCIIVACFSQHPLVDSLKRAVKGQSRPAVILGILDAAIYSAMGLGGKFGIVTTGQQWEPLFDEAIASMGLSSRYSGTKGTGFDAVSLHGSEVSDIMIKASIELVKQGAEVIILGCGGMSNMRSTLERDLCEKVGRRIPVIDGVQAAVDLGIGYARMGIAPAF</sequence>
<reference evidence="3" key="4">
    <citation type="submission" date="2024-02" db="EMBL/GenBank/DDBJ databases">
        <title>Comparative genomics of Cryptococcus and Kwoniella reveals pathogenesis evolution and contrasting modes of karyotype evolution via chromosome fusion or intercentromeric recombination.</title>
        <authorList>
            <person name="Coelho M.A."/>
            <person name="David-Palma M."/>
            <person name="Shea T."/>
            <person name="Bowers K."/>
            <person name="McGinley-Smith S."/>
            <person name="Mohammad A.W."/>
            <person name="Gnirke A."/>
            <person name="Yurkov A.M."/>
            <person name="Nowrousian M."/>
            <person name="Sun S."/>
            <person name="Cuomo C.A."/>
            <person name="Heitman J."/>
        </authorList>
    </citation>
    <scope>NUCLEOTIDE SEQUENCE</scope>
    <source>
        <strain evidence="3">CBS 10737</strain>
    </source>
</reference>
<dbReference type="OrthoDB" id="412018at2759"/>
<name>A0A1B9I7N2_9TREE</name>
<dbReference type="STRING" id="1296096.A0A1B9I7N2"/>
<keyword evidence="4" id="KW-1185">Reference proteome</keyword>
<dbReference type="PANTHER" id="PTHR28047:SF5">
    <property type="entry name" value="PROTEIN DCG1"/>
    <property type="match status" value="1"/>
</dbReference>
<dbReference type="GO" id="GO:0047661">
    <property type="term" value="F:amino-acid racemase activity"/>
    <property type="evidence" value="ECO:0007669"/>
    <property type="project" value="InterPro"/>
</dbReference>
<dbReference type="EMBL" id="KV700115">
    <property type="protein sequence ID" value="OCF51530.1"/>
    <property type="molecule type" value="Genomic_DNA"/>
</dbReference>
<gene>
    <name evidence="2" type="ORF">I206_02244</name>
    <name evidence="3" type="ORF">I206_104706</name>
</gene>
<dbReference type="Proteomes" id="UP000094020">
    <property type="component" value="Chromosome 6"/>
</dbReference>
<dbReference type="PANTHER" id="PTHR28047">
    <property type="entry name" value="PROTEIN DCG1"/>
    <property type="match status" value="1"/>
</dbReference>
<reference evidence="2" key="1">
    <citation type="submission" date="2013-07" db="EMBL/GenBank/DDBJ databases">
        <title>The Genome Sequence of Cryptococcus pinus CBS10737.</title>
        <authorList>
            <consortium name="The Broad Institute Genome Sequencing Platform"/>
            <person name="Cuomo C."/>
            <person name="Litvintseva A."/>
            <person name="Chen Y."/>
            <person name="Heitman J."/>
            <person name="Sun S."/>
            <person name="Springer D."/>
            <person name="Dromer F."/>
            <person name="Young S.K."/>
            <person name="Zeng Q."/>
            <person name="Gargeya S."/>
            <person name="Fitzgerald M."/>
            <person name="Abouelleil A."/>
            <person name="Alvarado L."/>
            <person name="Berlin A.M."/>
            <person name="Chapman S.B."/>
            <person name="Dewar J."/>
            <person name="Goldberg J."/>
            <person name="Griggs A."/>
            <person name="Gujja S."/>
            <person name="Hansen M."/>
            <person name="Howarth C."/>
            <person name="Imamovic A."/>
            <person name="Larimer J."/>
            <person name="McCowan C."/>
            <person name="Murphy C."/>
            <person name="Pearson M."/>
            <person name="Priest M."/>
            <person name="Roberts A."/>
            <person name="Saif S."/>
            <person name="Shea T."/>
            <person name="Sykes S."/>
            <person name="Wortman J."/>
            <person name="Nusbaum C."/>
            <person name="Birren B."/>
        </authorList>
    </citation>
    <scope>NUCLEOTIDE SEQUENCE [LARGE SCALE GENOMIC DNA]</scope>
    <source>
        <strain evidence="2">CBS 10737</strain>
    </source>
</reference>
<protein>
    <recommendedName>
        <fullName evidence="5">DCG1 protein</fullName>
    </recommendedName>
</protein>
<reference evidence="3" key="2">
    <citation type="submission" date="2013-07" db="EMBL/GenBank/DDBJ databases">
        <authorList>
            <consortium name="The Broad Institute Genome Sequencing Platform"/>
            <person name="Cuomo C."/>
            <person name="Litvintseva A."/>
            <person name="Chen Y."/>
            <person name="Heitman J."/>
            <person name="Sun S."/>
            <person name="Springer D."/>
            <person name="Dromer F."/>
            <person name="Young S.K."/>
            <person name="Zeng Q."/>
            <person name="Gargeya S."/>
            <person name="Fitzgerald M."/>
            <person name="Abouelleil A."/>
            <person name="Alvarado L."/>
            <person name="Berlin A.M."/>
            <person name="Chapman S.B."/>
            <person name="Dewar J."/>
            <person name="Goldberg J."/>
            <person name="Griggs A."/>
            <person name="Gujja S."/>
            <person name="Hansen M."/>
            <person name="Howarth C."/>
            <person name="Imamovic A."/>
            <person name="Larimer J."/>
            <person name="McCowan C."/>
            <person name="Murphy C."/>
            <person name="Pearson M."/>
            <person name="Priest M."/>
            <person name="Roberts A."/>
            <person name="Saif S."/>
            <person name="Shea T."/>
            <person name="Sykes S."/>
            <person name="Wortman J."/>
            <person name="Nusbaum C."/>
            <person name="Birren B."/>
        </authorList>
    </citation>
    <scope>NUCLEOTIDE SEQUENCE</scope>
    <source>
        <strain evidence="3">CBS 10737</strain>
    </source>
</reference>
<dbReference type="InterPro" id="IPR053714">
    <property type="entry name" value="Iso_Racemase_Enz_sf"/>
</dbReference>
<evidence type="ECO:0008006" key="5">
    <source>
        <dbReference type="Google" id="ProtNLM"/>
    </source>
</evidence>
<evidence type="ECO:0000313" key="4">
    <source>
        <dbReference type="Proteomes" id="UP000094020"/>
    </source>
</evidence>
<evidence type="ECO:0000313" key="3">
    <source>
        <dbReference type="EMBL" id="WWC70755.1"/>
    </source>
</evidence>
<dbReference type="InterPro" id="IPR015942">
    <property type="entry name" value="Asp/Glu/hydantoin_racemase"/>
</dbReference>
<dbReference type="KEGG" id="kpin:30170613"/>
<dbReference type="Pfam" id="PF01177">
    <property type="entry name" value="Asp_Glu_race"/>
    <property type="match status" value="1"/>
</dbReference>
<evidence type="ECO:0000256" key="1">
    <source>
        <dbReference type="ARBA" id="ARBA00038414"/>
    </source>
</evidence>
<dbReference type="EMBL" id="CP144524">
    <property type="protein sequence ID" value="WWC70755.1"/>
    <property type="molecule type" value="Genomic_DNA"/>
</dbReference>
<accession>A0A1B9I7N2</accession>
<evidence type="ECO:0000313" key="2">
    <source>
        <dbReference type="EMBL" id="OCF51530.1"/>
    </source>
</evidence>
<dbReference type="GeneID" id="30170613"/>
<dbReference type="AlphaFoldDB" id="A0A1B9I7N2"/>
<comment type="similarity">
    <text evidence="1">Belongs to the HyuE racemase family.</text>
</comment>
<dbReference type="InterPro" id="IPR052186">
    <property type="entry name" value="Hydantoin_racemase-like"/>
</dbReference>